<proteinExistence type="predicted"/>
<organism evidence="1 2">
    <name type="scientific">Scyliorhinus torazame</name>
    <name type="common">Cloudy catshark</name>
    <name type="synonym">Catulus torazame</name>
    <dbReference type="NCBI Taxonomy" id="75743"/>
    <lineage>
        <taxon>Eukaryota</taxon>
        <taxon>Metazoa</taxon>
        <taxon>Chordata</taxon>
        <taxon>Craniata</taxon>
        <taxon>Vertebrata</taxon>
        <taxon>Chondrichthyes</taxon>
        <taxon>Elasmobranchii</taxon>
        <taxon>Galeomorphii</taxon>
        <taxon>Galeoidea</taxon>
        <taxon>Carcharhiniformes</taxon>
        <taxon>Scyliorhinidae</taxon>
        <taxon>Scyliorhinus</taxon>
    </lineage>
</organism>
<dbReference type="OMA" id="MTIHANL"/>
<name>A0A401NHM1_SCYTO</name>
<evidence type="ECO:0000313" key="1">
    <source>
        <dbReference type="EMBL" id="GCB60375.1"/>
    </source>
</evidence>
<sequence length="96" mass="10688">MVAAGESALLCGLLRCQSPRRLHEVLVKAAETNKYIAVQQNKNRKKCHKVSLKRGAFSPPVHSGVKPESHKVVAVITRSDNQPIKFYIMTIHANLE</sequence>
<evidence type="ECO:0000313" key="2">
    <source>
        <dbReference type="Proteomes" id="UP000288216"/>
    </source>
</evidence>
<keyword evidence="2" id="KW-1185">Reference proteome</keyword>
<dbReference type="AlphaFoldDB" id="A0A401NHM1"/>
<reference evidence="1 2" key="1">
    <citation type="journal article" date="2018" name="Nat. Ecol. Evol.">
        <title>Shark genomes provide insights into elasmobranch evolution and the origin of vertebrates.</title>
        <authorList>
            <person name="Hara Y"/>
            <person name="Yamaguchi K"/>
            <person name="Onimaru K"/>
            <person name="Kadota M"/>
            <person name="Koyanagi M"/>
            <person name="Keeley SD"/>
            <person name="Tatsumi K"/>
            <person name="Tanaka K"/>
            <person name="Motone F"/>
            <person name="Kageyama Y"/>
            <person name="Nozu R"/>
            <person name="Adachi N"/>
            <person name="Nishimura O"/>
            <person name="Nakagawa R"/>
            <person name="Tanegashima C"/>
            <person name="Kiyatake I"/>
            <person name="Matsumoto R"/>
            <person name="Murakumo K"/>
            <person name="Nishida K"/>
            <person name="Terakita A"/>
            <person name="Kuratani S"/>
            <person name="Sato K"/>
            <person name="Hyodo S Kuraku.S."/>
        </authorList>
    </citation>
    <scope>NUCLEOTIDE SEQUENCE [LARGE SCALE GENOMIC DNA]</scope>
</reference>
<protein>
    <submittedName>
        <fullName evidence="1">Uncharacterized protein</fullName>
    </submittedName>
</protein>
<comment type="caution">
    <text evidence="1">The sequence shown here is derived from an EMBL/GenBank/DDBJ whole genome shotgun (WGS) entry which is preliminary data.</text>
</comment>
<dbReference type="EMBL" id="BFAA01001116">
    <property type="protein sequence ID" value="GCB60375.1"/>
    <property type="molecule type" value="Genomic_DNA"/>
</dbReference>
<gene>
    <name evidence="1" type="ORF">scyTo_0003924</name>
</gene>
<dbReference type="Proteomes" id="UP000288216">
    <property type="component" value="Unassembled WGS sequence"/>
</dbReference>
<accession>A0A401NHM1</accession>
<dbReference type="OrthoDB" id="10458352at2759"/>